<reference evidence="3" key="1">
    <citation type="submission" date="2017-04" db="EMBL/GenBank/DDBJ databases">
        <authorList>
            <person name="Varghese N."/>
            <person name="Submissions S."/>
        </authorList>
    </citation>
    <scope>NUCLEOTIDE SEQUENCE [LARGE SCALE GENOMIC DNA]</scope>
    <source>
        <strain evidence="3">DSM 16537</strain>
    </source>
</reference>
<proteinExistence type="predicted"/>
<evidence type="ECO:0000313" key="2">
    <source>
        <dbReference type="EMBL" id="SMD41806.1"/>
    </source>
</evidence>
<dbReference type="AlphaFoldDB" id="A0A1W2H000"/>
<dbReference type="EMBL" id="LT838813">
    <property type="protein sequence ID" value="SMD41806.1"/>
    <property type="molecule type" value="Genomic_DNA"/>
</dbReference>
<evidence type="ECO:0000256" key="1">
    <source>
        <dbReference type="SAM" id="SignalP"/>
    </source>
</evidence>
<keyword evidence="3" id="KW-1185">Reference proteome</keyword>
<keyword evidence="1" id="KW-0732">Signal</keyword>
<dbReference type="OrthoDB" id="1443240at2"/>
<evidence type="ECO:0008006" key="4">
    <source>
        <dbReference type="Google" id="ProtNLM"/>
    </source>
</evidence>
<dbReference type="STRING" id="758820.SAMN00777080_0337"/>
<feature type="chain" id="PRO_5010707915" description="Por secretion system C-terminal sorting domain-containing protein" evidence="1">
    <location>
        <begin position="21"/>
        <end position="555"/>
    </location>
</feature>
<gene>
    <name evidence="2" type="ORF">SAMN00777080_0337</name>
</gene>
<protein>
    <recommendedName>
        <fullName evidence="4">Por secretion system C-terminal sorting domain-containing protein</fullName>
    </recommendedName>
</protein>
<feature type="signal peptide" evidence="1">
    <location>
        <begin position="1"/>
        <end position="20"/>
    </location>
</feature>
<dbReference type="Proteomes" id="UP000192333">
    <property type="component" value="Chromosome I"/>
</dbReference>
<sequence>MKFFKFIFLFHLLLFGVALKSSGQNDCEECKPVKNQRDNFVIQEAYLSDSLGVRSTAQECNSSGAVSEFWITLNYTSRQDLDNVKLLFDLFINNASGTRVDSLNIEYFVGSVVSTGPGQQNTVTIQIDLGSDTFNCSNQVLELFNARAFWTANDNLNPNGQCDGYAPGLCSNPPLIIIPVGVDGFIYDFDYVIDCVEENDNSIDITFFVTTLAGGARPAVIDWSFDVNGDIITELNGGFSYTLSNLNPLDVIIPGLLINKDSSDNSFTISSSIIVPALFNIESTTTDSDPNISSVPNGSIVIDSIDPIGDEYLYFWTDEDGNILNPADPRNLTGLDGGLYTLTMVNQTTGVCITYDFPLNVVPLPVLFGEMSLIFISPNRTIEFNWTTTKEWESSHFEIERAIQGIQFEKIGEVKSFGWSDSEVKYAFEDRQLPLTGGNILYRLKQVNMDGGYDYSKTLSVGIPGMEFTPGVWRAYPNPTDGNVLHINLLDPQQYKNEPITFRLIHPTAITESITVSNENEMNEILASKVPKMPKGLFVIEIRWGQKVEHIKVLK</sequence>
<name>A0A1W2H000_9BACT</name>
<organism evidence="2 3">
    <name type="scientific">Aquiflexum balticum DSM 16537</name>
    <dbReference type="NCBI Taxonomy" id="758820"/>
    <lineage>
        <taxon>Bacteria</taxon>
        <taxon>Pseudomonadati</taxon>
        <taxon>Bacteroidota</taxon>
        <taxon>Cytophagia</taxon>
        <taxon>Cytophagales</taxon>
        <taxon>Cyclobacteriaceae</taxon>
        <taxon>Aquiflexum</taxon>
    </lineage>
</organism>
<dbReference type="RefSeq" id="WP_084118663.1">
    <property type="nucleotide sequence ID" value="NZ_LT838813.1"/>
</dbReference>
<evidence type="ECO:0000313" key="3">
    <source>
        <dbReference type="Proteomes" id="UP000192333"/>
    </source>
</evidence>
<accession>A0A1W2H000</accession>